<proteinExistence type="predicted"/>
<dbReference type="AlphaFoldDB" id="G9WV80"/>
<protein>
    <submittedName>
        <fullName evidence="1">Uncharacterized protein</fullName>
    </submittedName>
</protein>
<dbReference type="HOGENOM" id="CLU_1538535_0_0_9"/>
<dbReference type="RefSeq" id="WP_009536657.1">
    <property type="nucleotide sequence ID" value="NZ_JH414504.1"/>
</dbReference>
<dbReference type="EMBL" id="AFZD01000017">
    <property type="protein sequence ID" value="EHL11481.1"/>
    <property type="molecule type" value="Genomic_DNA"/>
</dbReference>
<dbReference type="Proteomes" id="UP000003527">
    <property type="component" value="Unassembled WGS sequence"/>
</dbReference>
<evidence type="ECO:0000313" key="1">
    <source>
        <dbReference type="EMBL" id="EHL11481.1"/>
    </source>
</evidence>
<gene>
    <name evidence="1" type="ORF">HMPREF9624_00814</name>
</gene>
<accession>G9WV80</accession>
<keyword evidence="2" id="KW-1185">Reference proteome</keyword>
<sequence length="174" mass="18999">MASKLESAVAIYRSLGYEESAYENILSLGIGTKEEQGIAREGLKSGEWVQVKQLSENSYGFAPVIDVDLKKLAVFTVRIGVEAKRAANVIGRGDEITLQAIMARGENFAVNFISAAESGNRRAWEHSLSVLGMLCLKLLHRMNLPIPESVEYMKDWAAASSVILLGAKKGLSLR</sequence>
<organism evidence="1 2">
    <name type="scientific">Oribacterium asaccharolyticum ACB7</name>
    <dbReference type="NCBI Taxonomy" id="796944"/>
    <lineage>
        <taxon>Bacteria</taxon>
        <taxon>Bacillati</taxon>
        <taxon>Bacillota</taxon>
        <taxon>Clostridia</taxon>
        <taxon>Lachnospirales</taxon>
        <taxon>Lachnospiraceae</taxon>
        <taxon>Oribacterium</taxon>
    </lineage>
</organism>
<reference evidence="1 2" key="1">
    <citation type="submission" date="2011-08" db="EMBL/GenBank/DDBJ databases">
        <title>The Genome Sequence of Oribacterium sp. ACB7.</title>
        <authorList>
            <consortium name="The Broad Institute Genome Sequencing Platform"/>
            <person name="Earl A."/>
            <person name="Ward D."/>
            <person name="Feldgarden M."/>
            <person name="Gevers D."/>
            <person name="Sizova M."/>
            <person name="Hazen A."/>
            <person name="Epstein S."/>
            <person name="Young S.K."/>
            <person name="Zeng Q."/>
            <person name="Gargeya S."/>
            <person name="Fitzgerald M."/>
            <person name="Haas B."/>
            <person name="Abouelleil A."/>
            <person name="Alvarado L."/>
            <person name="Arachchi H.M."/>
            <person name="Berlin A."/>
            <person name="Brown A."/>
            <person name="Chapman S.B."/>
            <person name="Chen Z."/>
            <person name="Dunbar C."/>
            <person name="Freedman E."/>
            <person name="Gearin G."/>
            <person name="Gellesch M."/>
            <person name="Goldberg J."/>
            <person name="Griggs A."/>
            <person name="Gujja S."/>
            <person name="Heiman D."/>
            <person name="Howarth C."/>
            <person name="Larson L."/>
            <person name="Lui A."/>
            <person name="MacDonald P.J.P."/>
            <person name="Montmayeur A."/>
            <person name="Murphy C."/>
            <person name="Neiman D."/>
            <person name="Pearson M."/>
            <person name="Priest M."/>
            <person name="Roberts A."/>
            <person name="Saif S."/>
            <person name="Shea T."/>
            <person name="Shenoy N."/>
            <person name="Sisk P."/>
            <person name="Stolte C."/>
            <person name="Sykes S."/>
            <person name="Wortman J."/>
            <person name="Nusbaum C."/>
            <person name="Birren B."/>
        </authorList>
    </citation>
    <scope>NUCLEOTIDE SEQUENCE [LARGE SCALE GENOMIC DNA]</scope>
    <source>
        <strain evidence="1 2">ACB7</strain>
    </source>
</reference>
<comment type="caution">
    <text evidence="1">The sequence shown here is derived from an EMBL/GenBank/DDBJ whole genome shotgun (WGS) entry which is preliminary data.</text>
</comment>
<dbReference type="PATRIC" id="fig|796944.3.peg.1539"/>
<evidence type="ECO:0000313" key="2">
    <source>
        <dbReference type="Proteomes" id="UP000003527"/>
    </source>
</evidence>
<name>G9WV80_9FIRM</name>